<reference evidence="9 10" key="1">
    <citation type="submission" date="2018-05" db="EMBL/GenBank/DDBJ databases">
        <title>Leucothrix arctica sp. nov., isolated from Arctic seawater.</title>
        <authorList>
            <person name="Choi A."/>
            <person name="Baek K."/>
        </authorList>
    </citation>
    <scope>NUCLEOTIDE SEQUENCE [LARGE SCALE GENOMIC DNA]</scope>
    <source>
        <strain evidence="9 10">JCM 18388</strain>
    </source>
</reference>
<dbReference type="Proteomes" id="UP000245539">
    <property type="component" value="Unassembled WGS sequence"/>
</dbReference>
<protein>
    <submittedName>
        <fullName evidence="9">SLC13 family permease</fullName>
    </submittedName>
</protein>
<evidence type="ECO:0000313" key="9">
    <source>
        <dbReference type="EMBL" id="PWQ92922.1"/>
    </source>
</evidence>
<dbReference type="Gene3D" id="3.30.70.1450">
    <property type="entry name" value="Regulator of K+ conductance, C-terminal domain"/>
    <property type="match status" value="2"/>
</dbReference>
<keyword evidence="10" id="KW-1185">Reference proteome</keyword>
<evidence type="ECO:0000256" key="6">
    <source>
        <dbReference type="ARBA" id="ARBA00023136"/>
    </source>
</evidence>
<feature type="transmembrane region" description="Helical" evidence="7">
    <location>
        <begin position="465"/>
        <end position="487"/>
    </location>
</feature>
<dbReference type="Pfam" id="PF03600">
    <property type="entry name" value="CitMHS"/>
    <property type="match status" value="1"/>
</dbReference>
<dbReference type="GO" id="GO:0005886">
    <property type="term" value="C:plasma membrane"/>
    <property type="evidence" value="ECO:0007669"/>
    <property type="project" value="TreeGrafter"/>
</dbReference>
<dbReference type="PANTHER" id="PTHR43652:SF2">
    <property type="entry name" value="BASIC AMINO ACID ANTIPORTER YFCC-RELATED"/>
    <property type="match status" value="1"/>
</dbReference>
<feature type="transmembrane region" description="Helical" evidence="7">
    <location>
        <begin position="155"/>
        <end position="179"/>
    </location>
</feature>
<feature type="transmembrane region" description="Helical" evidence="7">
    <location>
        <begin position="29"/>
        <end position="49"/>
    </location>
</feature>
<feature type="transmembrane region" description="Helical" evidence="7">
    <location>
        <begin position="6"/>
        <end position="22"/>
    </location>
</feature>
<dbReference type="GO" id="GO:0008324">
    <property type="term" value="F:monoatomic cation transmembrane transporter activity"/>
    <property type="evidence" value="ECO:0007669"/>
    <property type="project" value="InterPro"/>
</dbReference>
<accession>A0A317CA34</accession>
<organism evidence="9 10">
    <name type="scientific">Leucothrix pacifica</name>
    <dbReference type="NCBI Taxonomy" id="1247513"/>
    <lineage>
        <taxon>Bacteria</taxon>
        <taxon>Pseudomonadati</taxon>
        <taxon>Pseudomonadota</taxon>
        <taxon>Gammaproteobacteria</taxon>
        <taxon>Thiotrichales</taxon>
        <taxon>Thiotrichaceae</taxon>
        <taxon>Leucothrix</taxon>
    </lineage>
</organism>
<evidence type="ECO:0000256" key="2">
    <source>
        <dbReference type="ARBA" id="ARBA00022448"/>
    </source>
</evidence>
<dbReference type="PANTHER" id="PTHR43652">
    <property type="entry name" value="BASIC AMINO ACID ANTIPORTER YFCC-RELATED"/>
    <property type="match status" value="1"/>
</dbReference>
<keyword evidence="6 7" id="KW-0472">Membrane</keyword>
<dbReference type="AlphaFoldDB" id="A0A317CA34"/>
<evidence type="ECO:0000259" key="8">
    <source>
        <dbReference type="PROSITE" id="PS51202"/>
    </source>
</evidence>
<sequence>MAGVDPHTIAVLALTVFALILFTRESIPLQTSAFIVLCLLALGFSVFEYKVDGVAVNPVDFFHGFGHEALIAVCALMVVGTGLVKTGALEPVGNMLSRMWKYSPSLSLLTTLLIAAALSAFINNTPIVVLFIPILVSVALRTNSNPAALLMPMGFASLIGGMGTTIGTSTNLLVVSVANDLGLPKMGVFDFFVPALMGSVVGIAFLWLIAPKMLPKRDIPLTDSSNRVYTAQLLVKDGSPAAGKTVKQLIDETNGELNVDKIRRSESSFVVPLPDVVVRPGDKILVHDTPEQLKAFEHATGTVLYAKNQRVDDEHPLKNEDQSIIEIIIDQRSPLLGRTLQSTRFIENYSMIALAVHRQGGKISEMPSGLGNFRLQLGDILLAQGTRKDIDSLKSEHEFLILDSNIELPLSTKAPLSILIMFIVIALAALKIMPIAVSAMLGVLAMLLTKCLSWNDVSRALNVPVIMIVVSSLALGYAMTVTGASILVANGFVSLTEGASPAVILSGLILLMAVFTNVVSNNAAAVIGTPIAVSIANTLGLNPEPFVLAVLFGANMSYATPMAYKTNLLIMSAGNYTFTDFLRVGVPLSLIMWLAYSIILPMMYSL</sequence>
<dbReference type="EMBL" id="QGKM01000072">
    <property type="protein sequence ID" value="PWQ92922.1"/>
    <property type="molecule type" value="Genomic_DNA"/>
</dbReference>
<keyword evidence="5 7" id="KW-1133">Transmembrane helix</keyword>
<dbReference type="OrthoDB" id="9809303at2"/>
<dbReference type="InterPro" id="IPR036721">
    <property type="entry name" value="RCK_C_sf"/>
</dbReference>
<feature type="transmembrane region" description="Helical" evidence="7">
    <location>
        <begin position="522"/>
        <end position="539"/>
    </location>
</feature>
<gene>
    <name evidence="9" type="ORF">DKW60_18610</name>
</gene>
<evidence type="ECO:0000256" key="4">
    <source>
        <dbReference type="ARBA" id="ARBA00022737"/>
    </source>
</evidence>
<evidence type="ECO:0000256" key="1">
    <source>
        <dbReference type="ARBA" id="ARBA00004141"/>
    </source>
</evidence>
<feature type="transmembrane region" description="Helical" evidence="7">
    <location>
        <begin position="100"/>
        <end position="121"/>
    </location>
</feature>
<evidence type="ECO:0000256" key="7">
    <source>
        <dbReference type="SAM" id="Phobius"/>
    </source>
</evidence>
<feature type="transmembrane region" description="Helical" evidence="7">
    <location>
        <begin position="499"/>
        <end position="516"/>
    </location>
</feature>
<dbReference type="SUPFAM" id="SSF116726">
    <property type="entry name" value="TrkA C-terminal domain-like"/>
    <property type="match status" value="2"/>
</dbReference>
<keyword evidence="3 7" id="KW-0812">Transmembrane</keyword>
<feature type="domain" description="RCK C-terminal" evidence="8">
    <location>
        <begin position="312"/>
        <end position="399"/>
    </location>
</feature>
<dbReference type="RefSeq" id="WP_109839170.1">
    <property type="nucleotide sequence ID" value="NZ_QGKM01000072.1"/>
</dbReference>
<evidence type="ECO:0000256" key="5">
    <source>
        <dbReference type="ARBA" id="ARBA00022989"/>
    </source>
</evidence>
<dbReference type="InterPro" id="IPR006037">
    <property type="entry name" value="RCK_C"/>
</dbReference>
<feature type="domain" description="RCK C-terminal" evidence="8">
    <location>
        <begin position="218"/>
        <end position="302"/>
    </location>
</feature>
<keyword evidence="4" id="KW-0677">Repeat</keyword>
<dbReference type="InterPro" id="IPR051679">
    <property type="entry name" value="DASS-Related_Transporters"/>
</dbReference>
<name>A0A317CA34_9GAMM</name>
<evidence type="ECO:0000256" key="3">
    <source>
        <dbReference type="ARBA" id="ARBA00022692"/>
    </source>
</evidence>
<proteinExistence type="predicted"/>
<feature type="transmembrane region" description="Helical" evidence="7">
    <location>
        <begin position="546"/>
        <end position="564"/>
    </location>
</feature>
<feature type="transmembrane region" description="Helical" evidence="7">
    <location>
        <begin position="418"/>
        <end position="445"/>
    </location>
</feature>
<dbReference type="Pfam" id="PF02080">
    <property type="entry name" value="TrkA_C"/>
    <property type="match status" value="2"/>
</dbReference>
<keyword evidence="2" id="KW-0813">Transport</keyword>
<dbReference type="GO" id="GO:0006813">
    <property type="term" value="P:potassium ion transport"/>
    <property type="evidence" value="ECO:0007669"/>
    <property type="project" value="InterPro"/>
</dbReference>
<feature type="transmembrane region" description="Helical" evidence="7">
    <location>
        <begin position="584"/>
        <end position="604"/>
    </location>
</feature>
<feature type="transmembrane region" description="Helical" evidence="7">
    <location>
        <begin position="191"/>
        <end position="210"/>
    </location>
</feature>
<dbReference type="InterPro" id="IPR004680">
    <property type="entry name" value="Cit_transptr-like_dom"/>
</dbReference>
<feature type="transmembrane region" description="Helical" evidence="7">
    <location>
        <begin position="69"/>
        <end position="88"/>
    </location>
</feature>
<evidence type="ECO:0000313" key="10">
    <source>
        <dbReference type="Proteomes" id="UP000245539"/>
    </source>
</evidence>
<dbReference type="PROSITE" id="PS51202">
    <property type="entry name" value="RCK_C"/>
    <property type="match status" value="2"/>
</dbReference>
<comment type="caution">
    <text evidence="9">The sequence shown here is derived from an EMBL/GenBank/DDBJ whole genome shotgun (WGS) entry which is preliminary data.</text>
</comment>
<comment type="subcellular location">
    <subcellularLocation>
        <location evidence="1">Membrane</location>
        <topology evidence="1">Multi-pass membrane protein</topology>
    </subcellularLocation>
</comment>